<feature type="compositionally biased region" description="Low complexity" evidence="1">
    <location>
        <begin position="13"/>
        <end position="24"/>
    </location>
</feature>
<protein>
    <submittedName>
        <fullName evidence="2">Uncharacterized protein</fullName>
    </submittedName>
</protein>
<evidence type="ECO:0000313" key="3">
    <source>
        <dbReference type="Proteomes" id="UP000479000"/>
    </source>
</evidence>
<organism evidence="2 3">
    <name type="scientific">Nesidiocoris tenuis</name>
    <dbReference type="NCBI Taxonomy" id="355587"/>
    <lineage>
        <taxon>Eukaryota</taxon>
        <taxon>Metazoa</taxon>
        <taxon>Ecdysozoa</taxon>
        <taxon>Arthropoda</taxon>
        <taxon>Hexapoda</taxon>
        <taxon>Insecta</taxon>
        <taxon>Pterygota</taxon>
        <taxon>Neoptera</taxon>
        <taxon>Paraneoptera</taxon>
        <taxon>Hemiptera</taxon>
        <taxon>Heteroptera</taxon>
        <taxon>Panheteroptera</taxon>
        <taxon>Cimicomorpha</taxon>
        <taxon>Miridae</taxon>
        <taxon>Dicyphina</taxon>
        <taxon>Nesidiocoris</taxon>
    </lineage>
</organism>
<sequence length="133" mass="14553">MEWPAIISLLTCRSSTGRSSTKRSAPSGSGTPRAFVSEVGASNSLPNRRPPASNLRYRQRTTREIGGVKRDDPFDSRPPPTGQFQYRTSSSRPPGRRTFPARLPHAGKNGARSVCPGLPYKQRAISGTTNWLD</sequence>
<proteinExistence type="predicted"/>
<evidence type="ECO:0000313" key="2">
    <source>
        <dbReference type="EMBL" id="CAB0006113.1"/>
    </source>
</evidence>
<keyword evidence="3" id="KW-1185">Reference proteome</keyword>
<dbReference type="EMBL" id="CADCXU010017305">
    <property type="protein sequence ID" value="CAB0006113.1"/>
    <property type="molecule type" value="Genomic_DNA"/>
</dbReference>
<gene>
    <name evidence="2" type="ORF">NTEN_LOCUS11590</name>
</gene>
<evidence type="ECO:0000256" key="1">
    <source>
        <dbReference type="SAM" id="MobiDB-lite"/>
    </source>
</evidence>
<feature type="compositionally biased region" description="Low complexity" evidence="1">
    <location>
        <begin position="87"/>
        <end position="98"/>
    </location>
</feature>
<feature type="region of interest" description="Disordered" evidence="1">
    <location>
        <begin position="13"/>
        <end position="113"/>
    </location>
</feature>
<dbReference type="Proteomes" id="UP000479000">
    <property type="component" value="Unassembled WGS sequence"/>
</dbReference>
<accession>A0A6H5GRR0</accession>
<reference evidence="2 3" key="1">
    <citation type="submission" date="2020-02" db="EMBL/GenBank/DDBJ databases">
        <authorList>
            <person name="Ferguson B K."/>
        </authorList>
    </citation>
    <scope>NUCLEOTIDE SEQUENCE [LARGE SCALE GENOMIC DNA]</scope>
</reference>
<feature type="compositionally biased region" description="Basic and acidic residues" evidence="1">
    <location>
        <begin position="61"/>
        <end position="75"/>
    </location>
</feature>
<dbReference type="AlphaFoldDB" id="A0A6H5GRR0"/>
<name>A0A6H5GRR0_9HEMI</name>